<evidence type="ECO:0000256" key="5">
    <source>
        <dbReference type="SAM" id="MobiDB-lite"/>
    </source>
</evidence>
<evidence type="ECO:0000259" key="6">
    <source>
        <dbReference type="Pfam" id="PF07842"/>
    </source>
</evidence>
<dbReference type="PANTHER" id="PTHR12214">
    <property type="entry name" value="GC-RICH SEQUENCE DNA-BINDING FACTOR"/>
    <property type="match status" value="1"/>
</dbReference>
<feature type="domain" description="GCF C-terminal" evidence="6">
    <location>
        <begin position="685"/>
        <end position="839"/>
    </location>
</feature>
<comment type="caution">
    <text evidence="7">The sequence shown here is derived from an EMBL/GenBank/DDBJ whole genome shotgun (WGS) entry which is preliminary data.</text>
</comment>
<feature type="compositionally biased region" description="Gly residues" evidence="5">
    <location>
        <begin position="143"/>
        <end position="165"/>
    </location>
</feature>
<feature type="compositionally biased region" description="Low complexity" evidence="5">
    <location>
        <begin position="275"/>
        <end position="293"/>
    </location>
</feature>
<dbReference type="InterPro" id="IPR012890">
    <property type="entry name" value="GCFC2-like"/>
</dbReference>
<feature type="region of interest" description="Disordered" evidence="5">
    <location>
        <begin position="1"/>
        <end position="120"/>
    </location>
</feature>
<dbReference type="InterPro" id="IPR022783">
    <property type="entry name" value="GCFC_dom"/>
</dbReference>
<feature type="compositionally biased region" description="Pro residues" evidence="5">
    <location>
        <begin position="22"/>
        <end position="31"/>
    </location>
</feature>
<dbReference type="Proteomes" id="UP001165090">
    <property type="component" value="Unassembled WGS sequence"/>
</dbReference>
<feature type="compositionally biased region" description="Basic and acidic residues" evidence="5">
    <location>
        <begin position="326"/>
        <end position="344"/>
    </location>
</feature>
<keyword evidence="3" id="KW-0539">Nucleus</keyword>
<keyword evidence="8" id="KW-1185">Reference proteome</keyword>
<feature type="compositionally biased region" description="Gly residues" evidence="5">
    <location>
        <begin position="294"/>
        <end position="316"/>
    </location>
</feature>
<feature type="compositionally biased region" description="Low complexity" evidence="5">
    <location>
        <begin position="216"/>
        <end position="225"/>
    </location>
</feature>
<proteinExistence type="inferred from homology"/>
<dbReference type="Pfam" id="PF07842">
    <property type="entry name" value="GCFC"/>
    <property type="match status" value="1"/>
</dbReference>
<organism evidence="7 8">
    <name type="scientific">Volvox africanus</name>
    <dbReference type="NCBI Taxonomy" id="51714"/>
    <lineage>
        <taxon>Eukaryota</taxon>
        <taxon>Viridiplantae</taxon>
        <taxon>Chlorophyta</taxon>
        <taxon>core chlorophytes</taxon>
        <taxon>Chlorophyceae</taxon>
        <taxon>CS clade</taxon>
        <taxon>Chlamydomonadales</taxon>
        <taxon>Volvocaceae</taxon>
        <taxon>Volvox</taxon>
    </lineage>
</organism>
<keyword evidence="4" id="KW-0175">Coiled coil</keyword>
<sequence length="1001" mass="104255">MAFKQRKFRNKTSADEEDGEDGPPPVRPPQYQPKKDQIATATKPGPSAGSLVAARGDAKKDSKGSKLNLLSFEDDGDDPGFVPKKDSKKEKQRQSKLARAPPLPDLPNDTAPQTLRSTAGEYTVERLKELQQNAISFSAARFGAGGAGGAAGPATAEGGGGGGGNTEPAIKLSGSFKRAGAAKDDRFSLPGSSIALVRPDAEEDSMPLPPPPRPGRPAGAVAAQGGSKGVAAAAEEDDDGDDGGIPDQQTILAAKAKRERLRQAHLAPDYIPTSGLGLAMGRLRGAPGPLAGPGTQGGSVGPGGSGSAAEGGGGGSDSDSEAEAEESMRIRFSGKEGGRPRKDMAQYTQAAAGGDDDEEAFAEEQLRKALRLQQIGGAGVSASAAAVPAVTAAVTTAVASAGGGGGPVAATGYPFAAAAAPPPGFLAATGGGGSRLAAINAAGDAAVASLTEGLRRMQASHKQVQHNAKRTGDNLASSLARVEALEIELRAAGDKYLYMQKLKAYVADLCDCLQVKSAIVEELEDARLELMEDRAQAARTAAANAERDLMAPAEAAAAAAMAALGRGAGVAAAAAAAQSAARDVEDALLDEEGPEEVDEFGRNVNLQRRRELEARAAGRKRLLVQEGERLAAAQSGAAVLPLTAEGEQGDEKAASSRYDSRYHEIVVAGDTVFADADEEFASIAAVKRRLEEWKARYPKDYTNAYMHLSNPALFAPYVRLELLHWDPLYGTAEGAPYKGFDTHEWYGQLFEYGMSTVDGPAAMTDDDPDAELVPQLVRKLVLPLALHWIERCWDVRNGPHTRAVAALAAELLVYVPTEEERMVELLSVIRGSLEAAVEACTLPPWPPAVLACSPLAARVLFRRFRAALRLLHAVSAFEGFLARGLLTGLALGRLVSGQLMPYLRAAATGAGGEAGGLRFAVATVEAVAAGLHQDWFKAGPVPEGAVFLEHVFWLGRALEQQRGAGGSADAELAVRLARVMARIGDSDRGNRLVAAFGIRSL</sequence>
<name>A0ABQ5SL93_9CHLO</name>
<evidence type="ECO:0000256" key="4">
    <source>
        <dbReference type="SAM" id="Coils"/>
    </source>
</evidence>
<feature type="compositionally biased region" description="Basic residues" evidence="5">
    <location>
        <begin position="1"/>
        <end position="10"/>
    </location>
</feature>
<reference evidence="7 8" key="1">
    <citation type="journal article" date="2023" name="IScience">
        <title>Expanded male sex-determining region conserved during the evolution of homothallism in the green alga Volvox.</title>
        <authorList>
            <person name="Yamamoto K."/>
            <person name="Matsuzaki R."/>
            <person name="Mahakham W."/>
            <person name="Heman W."/>
            <person name="Sekimoto H."/>
            <person name="Kawachi M."/>
            <person name="Minakuchi Y."/>
            <person name="Toyoda A."/>
            <person name="Nozaki H."/>
        </authorList>
    </citation>
    <scope>NUCLEOTIDE SEQUENCE [LARGE SCALE GENOMIC DNA]</scope>
    <source>
        <strain evidence="7 8">NIES-4468</strain>
    </source>
</reference>
<comment type="similarity">
    <text evidence="2">Belongs to the GCF family.</text>
</comment>
<protein>
    <recommendedName>
        <fullName evidence="6">GCF C-terminal domain-containing protein</fullName>
    </recommendedName>
</protein>
<evidence type="ECO:0000313" key="8">
    <source>
        <dbReference type="Proteomes" id="UP001165090"/>
    </source>
</evidence>
<dbReference type="PANTHER" id="PTHR12214:SF0">
    <property type="entry name" value="LD29489P"/>
    <property type="match status" value="1"/>
</dbReference>
<feature type="compositionally biased region" description="Acidic residues" evidence="5">
    <location>
        <begin position="234"/>
        <end position="244"/>
    </location>
</feature>
<evidence type="ECO:0000256" key="2">
    <source>
        <dbReference type="ARBA" id="ARBA00010801"/>
    </source>
</evidence>
<feature type="region of interest" description="Disordered" evidence="5">
    <location>
        <begin position="265"/>
        <end position="357"/>
    </location>
</feature>
<dbReference type="EMBL" id="BSDZ01000094">
    <property type="protein sequence ID" value="GLI70238.1"/>
    <property type="molecule type" value="Genomic_DNA"/>
</dbReference>
<gene>
    <name evidence="7" type="ORF">VaNZ11_015084</name>
</gene>
<accession>A0ABQ5SL93</accession>
<comment type="subcellular location">
    <subcellularLocation>
        <location evidence="1">Nucleus</location>
    </subcellularLocation>
</comment>
<evidence type="ECO:0000256" key="1">
    <source>
        <dbReference type="ARBA" id="ARBA00004123"/>
    </source>
</evidence>
<evidence type="ECO:0000313" key="7">
    <source>
        <dbReference type="EMBL" id="GLI70238.1"/>
    </source>
</evidence>
<evidence type="ECO:0000256" key="3">
    <source>
        <dbReference type="ARBA" id="ARBA00023242"/>
    </source>
</evidence>
<feature type="compositionally biased region" description="Basic and acidic residues" evidence="5">
    <location>
        <begin position="83"/>
        <end position="93"/>
    </location>
</feature>
<feature type="region of interest" description="Disordered" evidence="5">
    <location>
        <begin position="142"/>
        <end position="250"/>
    </location>
</feature>
<feature type="coiled-coil region" evidence="4">
    <location>
        <begin position="520"/>
        <end position="548"/>
    </location>
</feature>